<evidence type="ECO:0000256" key="13">
    <source>
        <dbReference type="ARBA" id="ARBA00048173"/>
    </source>
</evidence>
<dbReference type="GO" id="GO:0016787">
    <property type="term" value="F:hydrolase activity"/>
    <property type="evidence" value="ECO:0007669"/>
    <property type="project" value="UniProtKB-KW"/>
</dbReference>
<evidence type="ECO:0000256" key="11">
    <source>
        <dbReference type="ARBA" id="ARBA00022932"/>
    </source>
</evidence>
<dbReference type="SUPFAM" id="SSF53098">
    <property type="entry name" value="Ribonuclease H-like"/>
    <property type="match status" value="1"/>
</dbReference>
<evidence type="ECO:0000256" key="4">
    <source>
        <dbReference type="ARBA" id="ARBA00022723"/>
    </source>
</evidence>
<keyword evidence="1" id="KW-0815">Transposition</keyword>
<comment type="catalytic activity">
    <reaction evidence="14">
        <text>DNA(n) + a 2'-deoxyribonucleoside 5'-triphosphate = DNA(n+1) + diphosphate</text>
        <dbReference type="Rhea" id="RHEA:22508"/>
        <dbReference type="Rhea" id="RHEA-COMP:17339"/>
        <dbReference type="Rhea" id="RHEA-COMP:17340"/>
        <dbReference type="ChEBI" id="CHEBI:33019"/>
        <dbReference type="ChEBI" id="CHEBI:61560"/>
        <dbReference type="ChEBI" id="CHEBI:173112"/>
        <dbReference type="EC" id="2.7.7.7"/>
    </reaction>
</comment>
<evidence type="ECO:0000256" key="10">
    <source>
        <dbReference type="ARBA" id="ARBA00022918"/>
    </source>
</evidence>
<dbReference type="GO" id="GO:0015074">
    <property type="term" value="P:DNA integration"/>
    <property type="evidence" value="ECO:0007669"/>
    <property type="project" value="UniProtKB-KW"/>
</dbReference>
<proteinExistence type="predicted"/>
<evidence type="ECO:0000256" key="5">
    <source>
        <dbReference type="ARBA" id="ARBA00022759"/>
    </source>
</evidence>
<dbReference type="InterPro" id="IPR039537">
    <property type="entry name" value="Retrotran_Ty1/copia-like"/>
</dbReference>
<keyword evidence="11" id="KW-0808">Transferase</keyword>
<dbReference type="GO" id="GO:0003887">
    <property type="term" value="F:DNA-directed DNA polymerase activity"/>
    <property type="evidence" value="ECO:0007669"/>
    <property type="project" value="UniProtKB-KW"/>
</dbReference>
<dbReference type="PANTHER" id="PTHR42648:SF11">
    <property type="entry name" value="TRANSPOSON TY4-P GAG-POL POLYPROTEIN"/>
    <property type="match status" value="1"/>
</dbReference>
<sequence length="118" mass="13184">MICDHVSTYCVVYPLKLQSDAPTVILDTIKQLQVHTGVTPKVLRTDNAQELTSAAFVDSLVKLGVAFYPSLPYSPQENGEAERLNQTLGDMAREMVTQSRMPVHFWQLAYASVSFIHN</sequence>
<evidence type="ECO:0000256" key="2">
    <source>
        <dbReference type="ARBA" id="ARBA00022695"/>
    </source>
</evidence>
<evidence type="ECO:0000313" key="17">
    <source>
        <dbReference type="Proteomes" id="UP000765509"/>
    </source>
</evidence>
<keyword evidence="5" id="KW-0255">Endonuclease</keyword>
<dbReference type="Gene3D" id="3.30.420.10">
    <property type="entry name" value="Ribonuclease H-like superfamily/Ribonuclease H"/>
    <property type="match status" value="1"/>
</dbReference>
<evidence type="ECO:0000256" key="7">
    <source>
        <dbReference type="ARBA" id="ARBA00022842"/>
    </source>
</evidence>
<dbReference type="EMBL" id="AVOT02061563">
    <property type="protein sequence ID" value="MBW0554777.1"/>
    <property type="molecule type" value="Genomic_DNA"/>
</dbReference>
<dbReference type="GO" id="GO:0046872">
    <property type="term" value="F:metal ion binding"/>
    <property type="evidence" value="ECO:0007669"/>
    <property type="project" value="UniProtKB-KW"/>
</dbReference>
<comment type="caution">
    <text evidence="16">The sequence shown here is derived from an EMBL/GenBank/DDBJ whole genome shotgun (WGS) entry which is preliminary data.</text>
</comment>
<keyword evidence="11" id="KW-0239">DNA-directed DNA polymerase</keyword>
<evidence type="ECO:0000256" key="14">
    <source>
        <dbReference type="ARBA" id="ARBA00049244"/>
    </source>
</evidence>
<keyword evidence="6" id="KW-0378">Hydrolase</keyword>
<dbReference type="PROSITE" id="PS50994">
    <property type="entry name" value="INTEGRASE"/>
    <property type="match status" value="1"/>
</dbReference>
<dbReference type="GO" id="GO:0003964">
    <property type="term" value="F:RNA-directed DNA polymerase activity"/>
    <property type="evidence" value="ECO:0007669"/>
    <property type="project" value="UniProtKB-KW"/>
</dbReference>
<keyword evidence="3" id="KW-0540">Nuclease</keyword>
<keyword evidence="17" id="KW-1185">Reference proteome</keyword>
<dbReference type="OrthoDB" id="3257332at2759"/>
<feature type="domain" description="Integrase catalytic" evidence="15">
    <location>
        <begin position="1"/>
        <end position="118"/>
    </location>
</feature>
<dbReference type="GO" id="GO:0004519">
    <property type="term" value="F:endonuclease activity"/>
    <property type="evidence" value="ECO:0007669"/>
    <property type="project" value="UniProtKB-KW"/>
</dbReference>
<organism evidence="16 17">
    <name type="scientific">Austropuccinia psidii MF-1</name>
    <dbReference type="NCBI Taxonomy" id="1389203"/>
    <lineage>
        <taxon>Eukaryota</taxon>
        <taxon>Fungi</taxon>
        <taxon>Dikarya</taxon>
        <taxon>Basidiomycota</taxon>
        <taxon>Pucciniomycotina</taxon>
        <taxon>Pucciniomycetes</taxon>
        <taxon>Pucciniales</taxon>
        <taxon>Sphaerophragmiaceae</taxon>
        <taxon>Austropuccinia</taxon>
    </lineage>
</organism>
<gene>
    <name evidence="16" type="ORF">O181_094492</name>
</gene>
<dbReference type="InterPro" id="IPR036397">
    <property type="entry name" value="RNaseH_sf"/>
</dbReference>
<evidence type="ECO:0000256" key="9">
    <source>
        <dbReference type="ARBA" id="ARBA00022908"/>
    </source>
</evidence>
<dbReference type="GO" id="GO:0005634">
    <property type="term" value="C:nucleus"/>
    <property type="evidence" value="ECO:0007669"/>
    <property type="project" value="UniProtKB-ARBA"/>
</dbReference>
<dbReference type="AlphaFoldDB" id="A0A9Q3J3J3"/>
<evidence type="ECO:0000256" key="6">
    <source>
        <dbReference type="ARBA" id="ARBA00022801"/>
    </source>
</evidence>
<comment type="catalytic activity">
    <reaction evidence="13">
        <text>DNA(n) + a 2'-deoxyribonucleoside 5'-triphosphate = DNA(n+1) + diphosphate</text>
        <dbReference type="Rhea" id="RHEA:22508"/>
        <dbReference type="Rhea" id="RHEA-COMP:17339"/>
        <dbReference type="Rhea" id="RHEA-COMP:17340"/>
        <dbReference type="ChEBI" id="CHEBI:33019"/>
        <dbReference type="ChEBI" id="CHEBI:61560"/>
        <dbReference type="ChEBI" id="CHEBI:173112"/>
        <dbReference type="EC" id="2.7.7.49"/>
    </reaction>
</comment>
<name>A0A9Q3J3J3_9BASI</name>
<evidence type="ECO:0000256" key="1">
    <source>
        <dbReference type="ARBA" id="ARBA00022578"/>
    </source>
</evidence>
<evidence type="ECO:0000259" key="15">
    <source>
        <dbReference type="PROSITE" id="PS50994"/>
    </source>
</evidence>
<evidence type="ECO:0000256" key="3">
    <source>
        <dbReference type="ARBA" id="ARBA00022722"/>
    </source>
</evidence>
<keyword evidence="2" id="KW-0548">Nucleotidyltransferase</keyword>
<dbReference type="GO" id="GO:0006310">
    <property type="term" value="P:DNA recombination"/>
    <property type="evidence" value="ECO:0007669"/>
    <property type="project" value="UniProtKB-KW"/>
</dbReference>
<keyword evidence="12" id="KW-0233">DNA recombination</keyword>
<dbReference type="InterPro" id="IPR001584">
    <property type="entry name" value="Integrase_cat-core"/>
</dbReference>
<protein>
    <recommendedName>
        <fullName evidence="15">Integrase catalytic domain-containing protein</fullName>
    </recommendedName>
</protein>
<reference evidence="16" key="1">
    <citation type="submission" date="2021-03" db="EMBL/GenBank/DDBJ databases">
        <title>Draft genome sequence of rust myrtle Austropuccinia psidii MF-1, a brazilian biotype.</title>
        <authorList>
            <person name="Quecine M.C."/>
            <person name="Pachon D.M.R."/>
            <person name="Bonatelli M.L."/>
            <person name="Correr F.H."/>
            <person name="Franceschini L.M."/>
            <person name="Leite T.F."/>
            <person name="Margarido G.R.A."/>
            <person name="Almeida C.A."/>
            <person name="Ferrarezi J.A."/>
            <person name="Labate C.A."/>
        </authorList>
    </citation>
    <scope>NUCLEOTIDE SEQUENCE</scope>
    <source>
        <strain evidence="16">MF-1</strain>
    </source>
</reference>
<evidence type="ECO:0000313" key="16">
    <source>
        <dbReference type="EMBL" id="MBW0554777.1"/>
    </source>
</evidence>
<keyword evidence="10" id="KW-0695">RNA-directed DNA polymerase</keyword>
<dbReference type="GO" id="GO:0032196">
    <property type="term" value="P:transposition"/>
    <property type="evidence" value="ECO:0007669"/>
    <property type="project" value="UniProtKB-KW"/>
</dbReference>
<keyword evidence="4" id="KW-0479">Metal-binding</keyword>
<keyword evidence="7" id="KW-0460">Magnesium</keyword>
<keyword evidence="8" id="KW-0694">RNA-binding</keyword>
<keyword evidence="9" id="KW-0229">DNA integration</keyword>
<dbReference type="PANTHER" id="PTHR42648">
    <property type="entry name" value="TRANSPOSASE, PUTATIVE-RELATED"/>
    <property type="match status" value="1"/>
</dbReference>
<evidence type="ECO:0000256" key="8">
    <source>
        <dbReference type="ARBA" id="ARBA00022884"/>
    </source>
</evidence>
<evidence type="ECO:0000256" key="12">
    <source>
        <dbReference type="ARBA" id="ARBA00023172"/>
    </source>
</evidence>
<dbReference type="InterPro" id="IPR012337">
    <property type="entry name" value="RNaseH-like_sf"/>
</dbReference>
<accession>A0A9Q3J3J3</accession>
<dbReference type="Proteomes" id="UP000765509">
    <property type="component" value="Unassembled WGS sequence"/>
</dbReference>
<dbReference type="GO" id="GO:0003723">
    <property type="term" value="F:RNA binding"/>
    <property type="evidence" value="ECO:0007669"/>
    <property type="project" value="UniProtKB-KW"/>
</dbReference>